<evidence type="ECO:0000313" key="3">
    <source>
        <dbReference type="Proteomes" id="UP000273119"/>
    </source>
</evidence>
<dbReference type="GO" id="GO:0015833">
    <property type="term" value="P:peptide transport"/>
    <property type="evidence" value="ECO:0007669"/>
    <property type="project" value="TreeGrafter"/>
</dbReference>
<reference evidence="2 3" key="1">
    <citation type="submission" date="2018-07" db="EMBL/GenBank/DDBJ databases">
        <title>Arthrobacter sp. nov., isolated from raw cow's milk with high bacterial count.</title>
        <authorList>
            <person name="Hahne J."/>
            <person name="Isele D."/>
            <person name="Lipski A."/>
        </authorList>
    </citation>
    <scope>NUCLEOTIDE SEQUENCE [LARGE SCALE GENOMIC DNA]</scope>
    <source>
        <strain evidence="2 3">JZ R-183</strain>
    </source>
</reference>
<dbReference type="Gene3D" id="3.10.105.10">
    <property type="entry name" value="Dipeptide-binding Protein, Domain 3"/>
    <property type="match status" value="1"/>
</dbReference>
<dbReference type="InterPro" id="IPR000914">
    <property type="entry name" value="SBP_5_dom"/>
</dbReference>
<dbReference type="Pfam" id="PF00496">
    <property type="entry name" value="SBP_bac_5"/>
    <property type="match status" value="1"/>
</dbReference>
<accession>A0A496PM06</accession>
<dbReference type="Gene3D" id="3.40.190.10">
    <property type="entry name" value="Periplasmic binding protein-like II"/>
    <property type="match status" value="1"/>
</dbReference>
<dbReference type="PIRSF" id="PIRSF002741">
    <property type="entry name" value="MppA"/>
    <property type="match status" value="1"/>
</dbReference>
<dbReference type="EMBL" id="QQXL01000001">
    <property type="protein sequence ID" value="RKW71570.1"/>
    <property type="molecule type" value="Genomic_DNA"/>
</dbReference>
<comment type="caution">
    <text evidence="2">The sequence shown here is derived from an EMBL/GenBank/DDBJ whole genome shotgun (WGS) entry which is preliminary data.</text>
</comment>
<dbReference type="PANTHER" id="PTHR30290:SF83">
    <property type="entry name" value="ABC TRANSPORTER SUBSTRATE-BINDING PROTEIN"/>
    <property type="match status" value="1"/>
</dbReference>
<sequence length="586" mass="63770">MSASDAAHEVRVKRVRSIYLRRKHPVPVDSAITRTPLEEYTVKTNRKALAALSIVAASALALTACSSGSKDSGNESGSGDAAAAVITTNGTEPQNPLIPSNTTEVGGGKIINLIFAGLTSFDASGAPQMDQAESVTPNADNTQYTVKLKEGLKFTDGTPVTADSFIKAWTWSAKLGNAQSASYFFDNIKGYNAEKDAELTGLKKVSDTEFTVDLINPESDFTKRIGYSAFVPLPESFYKDTKAFGESPVGNGSYKLASEKAWTHNKGIELVTNPDYKGARVAKNGGVNITFYTNEDAAYADVQGQNLDVLDTVPASALKNYESDFPDSKTNKAAAVFQSFTIPQYLEHFKPGEEGQLRRQALSLAIDRDTITDKIFQGTRQPAKDFTSPALEGWETWGKTVAGNDVFSLNVEKAKELWAKADAISKYEGKFTISYNADGPHEEWVTAVTNSLKQNLGIEAEPKAYASFKQLLDDENNDKMTGAFRSGWQADYPAMYNFLAPLYQTGASSNYGRYTSKVVDNALKAGSAAKTPEEATAEYTKAQAELVKDLPAIPLWYQNVTGVWNPDVKNVEFGWDSVALYHEITK</sequence>
<dbReference type="AlphaFoldDB" id="A0A496PM06"/>
<evidence type="ECO:0000313" key="2">
    <source>
        <dbReference type="EMBL" id="RKW71570.1"/>
    </source>
</evidence>
<protein>
    <submittedName>
        <fullName evidence="2">ABC transporter substrate-binding protein</fullName>
    </submittedName>
</protein>
<proteinExistence type="predicted"/>
<organism evidence="2 3">
    <name type="scientific">Galactobacter caseinivorans</name>
    <dbReference type="NCBI Taxonomy" id="2676123"/>
    <lineage>
        <taxon>Bacteria</taxon>
        <taxon>Bacillati</taxon>
        <taxon>Actinomycetota</taxon>
        <taxon>Actinomycetes</taxon>
        <taxon>Micrococcales</taxon>
        <taxon>Micrococcaceae</taxon>
        <taxon>Galactobacter</taxon>
    </lineage>
</organism>
<keyword evidence="3" id="KW-1185">Reference proteome</keyword>
<gene>
    <name evidence="2" type="ORF">DWQ67_01615</name>
</gene>
<dbReference type="CDD" id="cd00995">
    <property type="entry name" value="PBP2_NikA_DppA_OppA_like"/>
    <property type="match status" value="1"/>
</dbReference>
<dbReference type="GO" id="GO:0042597">
    <property type="term" value="C:periplasmic space"/>
    <property type="evidence" value="ECO:0007669"/>
    <property type="project" value="UniProtKB-ARBA"/>
</dbReference>
<dbReference type="GO" id="GO:0043190">
    <property type="term" value="C:ATP-binding cassette (ABC) transporter complex"/>
    <property type="evidence" value="ECO:0007669"/>
    <property type="project" value="InterPro"/>
</dbReference>
<dbReference type="Gene3D" id="3.90.76.10">
    <property type="entry name" value="Dipeptide-binding Protein, Domain 1"/>
    <property type="match status" value="1"/>
</dbReference>
<dbReference type="InterPro" id="IPR030678">
    <property type="entry name" value="Peptide/Ni-bd"/>
</dbReference>
<dbReference type="InterPro" id="IPR039424">
    <property type="entry name" value="SBP_5"/>
</dbReference>
<dbReference type="SUPFAM" id="SSF53850">
    <property type="entry name" value="Periplasmic binding protein-like II"/>
    <property type="match status" value="1"/>
</dbReference>
<dbReference type="PANTHER" id="PTHR30290">
    <property type="entry name" value="PERIPLASMIC BINDING COMPONENT OF ABC TRANSPORTER"/>
    <property type="match status" value="1"/>
</dbReference>
<dbReference type="Proteomes" id="UP000273119">
    <property type="component" value="Unassembled WGS sequence"/>
</dbReference>
<name>A0A496PM06_9MICC</name>
<dbReference type="GO" id="GO:1904680">
    <property type="term" value="F:peptide transmembrane transporter activity"/>
    <property type="evidence" value="ECO:0007669"/>
    <property type="project" value="TreeGrafter"/>
</dbReference>
<feature type="domain" description="Solute-binding protein family 5" evidence="1">
    <location>
        <begin position="128"/>
        <end position="509"/>
    </location>
</feature>
<evidence type="ECO:0000259" key="1">
    <source>
        <dbReference type="Pfam" id="PF00496"/>
    </source>
</evidence>